<gene>
    <name evidence="4" type="ORF">EA660_01035</name>
</gene>
<dbReference type="PANTHER" id="PTHR38104:SF1">
    <property type="entry name" value="ANTI-SIGMA-E FACTOR RSEA"/>
    <property type="match status" value="1"/>
</dbReference>
<name>A0A4V2HDL7_9GAMM</name>
<dbReference type="Pfam" id="PF03872">
    <property type="entry name" value="RseA_N"/>
    <property type="match status" value="1"/>
</dbReference>
<keyword evidence="2" id="KW-0472">Membrane</keyword>
<dbReference type="OrthoDB" id="5298512at2"/>
<dbReference type="GO" id="GO:0016989">
    <property type="term" value="F:sigma factor antagonist activity"/>
    <property type="evidence" value="ECO:0007669"/>
    <property type="project" value="InterPro"/>
</dbReference>
<keyword evidence="2" id="KW-1133">Transmembrane helix</keyword>
<dbReference type="SUPFAM" id="SSF89069">
    <property type="entry name" value="N-terminal, cytoplasmic domain of anti-sigmaE factor RseA"/>
    <property type="match status" value="1"/>
</dbReference>
<dbReference type="PANTHER" id="PTHR38104">
    <property type="match status" value="1"/>
</dbReference>
<dbReference type="CDD" id="cd16328">
    <property type="entry name" value="RseA_N"/>
    <property type="match status" value="1"/>
</dbReference>
<sequence>MIDDKFQQHYRQQMSALMDGALAPDQARFLMKRMADDETLAATWERWQLCGDVLRGQAQAPAPQGFADRVAAAIAAQPVQPAANQAPARGGRVLRWGGGAIAAAVALVAVFMAGQQSGRPTASSETPALASASAPAPSPAQGGATPAGTPADAGSALAASSALAVASLPGRAEDSRRGSATRNQQAARATAAITRQALAAVNAPAPAAAAAIPQDPFAGSHLGQPAARPWPRSSLSQLRGNGAYATGYATGDQASYYPFQPRVPVSEPASPAQPAPAQP</sequence>
<protein>
    <recommendedName>
        <fullName evidence="3">Anti sigma-E protein RseA N-terminal domain-containing protein</fullName>
    </recommendedName>
</protein>
<feature type="region of interest" description="Disordered" evidence="1">
    <location>
        <begin position="117"/>
        <end position="153"/>
    </location>
</feature>
<dbReference type="InterPro" id="IPR052383">
    <property type="entry name" value="Anti-sigma-E_RseA-like"/>
</dbReference>
<dbReference type="Proteomes" id="UP000292627">
    <property type="component" value="Unassembled WGS sequence"/>
</dbReference>
<dbReference type="RefSeq" id="WP_130549795.1">
    <property type="nucleotide sequence ID" value="NZ_SHMC01000001.1"/>
</dbReference>
<organism evidence="4 5">
    <name type="scientific">Pseudoxanthomonas winnipegensis</name>
    <dbReference type="NCBI Taxonomy" id="2480810"/>
    <lineage>
        <taxon>Bacteria</taxon>
        <taxon>Pseudomonadati</taxon>
        <taxon>Pseudomonadota</taxon>
        <taxon>Gammaproteobacteria</taxon>
        <taxon>Lysobacterales</taxon>
        <taxon>Lysobacteraceae</taxon>
        <taxon>Pseudoxanthomonas</taxon>
    </lineage>
</organism>
<accession>A0A4V2HDL7</accession>
<feature type="compositionally biased region" description="Low complexity" evidence="1">
    <location>
        <begin position="242"/>
        <end position="251"/>
    </location>
</feature>
<evidence type="ECO:0000313" key="5">
    <source>
        <dbReference type="Proteomes" id="UP000292627"/>
    </source>
</evidence>
<keyword evidence="2" id="KW-0812">Transmembrane</keyword>
<dbReference type="EMBL" id="SHMC01000001">
    <property type="protein sequence ID" value="TAA28215.1"/>
    <property type="molecule type" value="Genomic_DNA"/>
</dbReference>
<evidence type="ECO:0000256" key="1">
    <source>
        <dbReference type="SAM" id="MobiDB-lite"/>
    </source>
</evidence>
<proteinExistence type="predicted"/>
<evidence type="ECO:0000256" key="2">
    <source>
        <dbReference type="SAM" id="Phobius"/>
    </source>
</evidence>
<evidence type="ECO:0000313" key="4">
    <source>
        <dbReference type="EMBL" id="TAA28215.1"/>
    </source>
</evidence>
<reference evidence="4 5" key="1">
    <citation type="submission" date="2019-02" db="EMBL/GenBank/DDBJ databases">
        <title>WGS of Pseudoxanthomonas species novum from clinical isolates.</title>
        <authorList>
            <person name="Bernier A.-M."/>
            <person name="Bernard K."/>
            <person name="Vachon A."/>
        </authorList>
    </citation>
    <scope>NUCLEOTIDE SEQUENCE [LARGE SCALE GENOMIC DNA]</scope>
    <source>
        <strain evidence="4 5">NML171200</strain>
    </source>
</reference>
<dbReference type="Gene3D" id="1.10.10.880">
    <property type="entry name" value="Anti sigma-E protein RseA, N-terminal domain"/>
    <property type="match status" value="1"/>
</dbReference>
<feature type="region of interest" description="Disordered" evidence="1">
    <location>
        <begin position="220"/>
        <end position="279"/>
    </location>
</feature>
<feature type="region of interest" description="Disordered" evidence="1">
    <location>
        <begin position="168"/>
        <end position="188"/>
    </location>
</feature>
<dbReference type="InterPro" id="IPR005572">
    <property type="entry name" value="Anti-sigma_E_RseA_N"/>
</dbReference>
<dbReference type="AlphaFoldDB" id="A0A4V2HDL7"/>
<comment type="caution">
    <text evidence="4">The sequence shown here is derived from an EMBL/GenBank/DDBJ whole genome shotgun (WGS) entry which is preliminary data.</text>
</comment>
<dbReference type="InterPro" id="IPR036147">
    <property type="entry name" value="Anti-sigma_E_RseA_N_sf"/>
</dbReference>
<feature type="domain" description="Anti sigma-E protein RseA N-terminal" evidence="3">
    <location>
        <begin position="12"/>
        <end position="88"/>
    </location>
</feature>
<evidence type="ECO:0000259" key="3">
    <source>
        <dbReference type="Pfam" id="PF03872"/>
    </source>
</evidence>
<feature type="transmembrane region" description="Helical" evidence="2">
    <location>
        <begin position="93"/>
        <end position="114"/>
    </location>
</feature>